<feature type="coiled-coil region" evidence="1">
    <location>
        <begin position="259"/>
        <end position="409"/>
    </location>
</feature>
<feature type="compositionally biased region" description="Low complexity" evidence="2">
    <location>
        <begin position="147"/>
        <end position="157"/>
    </location>
</feature>
<feature type="compositionally biased region" description="Low complexity" evidence="2">
    <location>
        <begin position="174"/>
        <end position="183"/>
    </location>
</feature>
<accession>A0A1Y5I533</accession>
<feature type="compositionally biased region" description="Basic and acidic residues" evidence="2">
    <location>
        <begin position="158"/>
        <end position="168"/>
    </location>
</feature>
<dbReference type="EMBL" id="KZ155832">
    <property type="protein sequence ID" value="OUS43203.1"/>
    <property type="molecule type" value="Genomic_DNA"/>
</dbReference>
<protein>
    <submittedName>
        <fullName evidence="3">Uncharacterized protein</fullName>
    </submittedName>
</protein>
<evidence type="ECO:0000313" key="3">
    <source>
        <dbReference type="EMBL" id="OUS43203.1"/>
    </source>
</evidence>
<organism evidence="3">
    <name type="scientific">Ostreococcus tauri</name>
    <name type="common">Marine green alga</name>
    <dbReference type="NCBI Taxonomy" id="70448"/>
    <lineage>
        <taxon>Eukaryota</taxon>
        <taxon>Viridiplantae</taxon>
        <taxon>Chlorophyta</taxon>
        <taxon>Mamiellophyceae</taxon>
        <taxon>Mamiellales</taxon>
        <taxon>Bathycoccaceae</taxon>
        <taxon>Ostreococcus</taxon>
    </lineage>
</organism>
<reference evidence="3" key="1">
    <citation type="submission" date="2017-04" db="EMBL/GenBank/DDBJ databases">
        <title>Population genomics of picophytoplankton unveils novel chromosome hypervariability.</title>
        <authorList>
            <consortium name="DOE Joint Genome Institute"/>
            <person name="Blanc-Mathieu R."/>
            <person name="Krasovec M."/>
            <person name="Hebrard M."/>
            <person name="Yau S."/>
            <person name="Desgranges E."/>
            <person name="Martin J."/>
            <person name="Schackwitz W."/>
            <person name="Kuo A."/>
            <person name="Salin G."/>
            <person name="Donnadieu C."/>
            <person name="Desdevises Y."/>
            <person name="Sanchez-Ferandin S."/>
            <person name="Moreau H."/>
            <person name="Rivals E."/>
            <person name="Grigoriev I.V."/>
            <person name="Grimsley N."/>
            <person name="Eyre-Walker A."/>
            <person name="Piganeau G."/>
        </authorList>
    </citation>
    <scope>NUCLEOTIDE SEQUENCE [LARGE SCALE GENOMIC DNA]</scope>
    <source>
        <strain evidence="3">RCC 1115</strain>
    </source>
</reference>
<evidence type="ECO:0000256" key="1">
    <source>
        <dbReference type="SAM" id="Coils"/>
    </source>
</evidence>
<gene>
    <name evidence="3" type="ORF">BE221DRAFT_194606</name>
</gene>
<keyword evidence="1" id="KW-0175">Coiled coil</keyword>
<feature type="compositionally biased region" description="Acidic residues" evidence="2">
    <location>
        <begin position="90"/>
        <end position="107"/>
    </location>
</feature>
<sequence>MATDDDARARAVDLRRKLAGAIAKGKALEREKIALEQALATSRAREAETTTDGTDAAAVGTALTIARAELESFRAENETLRARLARAEASSEDETDGGSDGTSESDEDGGRGRETSRLARMRLRIARHRDVREALERALRETRNEAESTTASANAEKSAAERARREAEEEREAAAQARSNAESAHAESAHARAEAEARVTTLEQEIERLGDELERAEGRLTHLTRAFEAKEEELIRQISSATSSHGASRVETDGGLERERMLEADLTRERAALREAQRDIERLRASEAATMESLLAARASESVWKERAQAAMSAASQAKEAYESRQNHAAADGGDAVVDLTAAEQRAREAETALADARQELAALAAERSNGSTTGAPREASTSALARRLAESEALVLKKNEEISSLTRRFTDLAWRTTMEKKHGTATPVAGSANVATDVLEPLAYKRPMNRRLETILRHRRFIIGSYLVLLHLLAYEYLFSTSAH</sequence>
<feature type="region of interest" description="Disordered" evidence="2">
    <location>
        <begin position="83"/>
        <end position="119"/>
    </location>
</feature>
<dbReference type="Proteomes" id="UP000195557">
    <property type="component" value="Unassembled WGS sequence"/>
</dbReference>
<proteinExistence type="predicted"/>
<name>A0A1Y5I533_OSTTA</name>
<dbReference type="AlphaFoldDB" id="A0A1Y5I533"/>
<feature type="compositionally biased region" description="Basic and acidic residues" evidence="2">
    <location>
        <begin position="184"/>
        <end position="194"/>
    </location>
</feature>
<feature type="compositionally biased region" description="Basic and acidic residues" evidence="2">
    <location>
        <begin position="108"/>
        <end position="117"/>
    </location>
</feature>
<evidence type="ECO:0000256" key="2">
    <source>
        <dbReference type="SAM" id="MobiDB-lite"/>
    </source>
</evidence>
<feature type="region of interest" description="Disordered" evidence="2">
    <location>
        <begin position="140"/>
        <end position="194"/>
    </location>
</feature>